<comment type="caution">
    <text evidence="1">The sequence shown here is derived from an EMBL/GenBank/DDBJ whole genome shotgun (WGS) entry which is preliminary data.</text>
</comment>
<reference evidence="1 2" key="1">
    <citation type="journal article" date="2019" name="Sci. Rep.">
        <title>Orb-weaving spider Araneus ventricosus genome elucidates the spidroin gene catalogue.</title>
        <authorList>
            <person name="Kono N."/>
            <person name="Nakamura H."/>
            <person name="Ohtoshi R."/>
            <person name="Moran D.A.P."/>
            <person name="Shinohara A."/>
            <person name="Yoshida Y."/>
            <person name="Fujiwara M."/>
            <person name="Mori M."/>
            <person name="Tomita M."/>
            <person name="Arakawa K."/>
        </authorList>
    </citation>
    <scope>NUCLEOTIDE SEQUENCE [LARGE SCALE GENOMIC DNA]</scope>
</reference>
<accession>A0A4Y2FQL1</accession>
<proteinExistence type="predicted"/>
<dbReference type="EMBL" id="BGPR01000980">
    <property type="protein sequence ID" value="GBM41954.1"/>
    <property type="molecule type" value="Genomic_DNA"/>
</dbReference>
<evidence type="ECO:0000313" key="1">
    <source>
        <dbReference type="EMBL" id="GBM41954.1"/>
    </source>
</evidence>
<keyword evidence="2" id="KW-1185">Reference proteome</keyword>
<organism evidence="1 2">
    <name type="scientific">Araneus ventricosus</name>
    <name type="common">Orbweaver spider</name>
    <name type="synonym">Epeira ventricosa</name>
    <dbReference type="NCBI Taxonomy" id="182803"/>
    <lineage>
        <taxon>Eukaryota</taxon>
        <taxon>Metazoa</taxon>
        <taxon>Ecdysozoa</taxon>
        <taxon>Arthropoda</taxon>
        <taxon>Chelicerata</taxon>
        <taxon>Arachnida</taxon>
        <taxon>Araneae</taxon>
        <taxon>Araneomorphae</taxon>
        <taxon>Entelegynae</taxon>
        <taxon>Araneoidea</taxon>
        <taxon>Araneidae</taxon>
        <taxon>Araneus</taxon>
    </lineage>
</organism>
<protein>
    <submittedName>
        <fullName evidence="1">Uncharacterized protein</fullName>
    </submittedName>
</protein>
<dbReference type="AlphaFoldDB" id="A0A4Y2FQL1"/>
<dbReference type="Proteomes" id="UP000499080">
    <property type="component" value="Unassembled WGS sequence"/>
</dbReference>
<sequence>MGKPVQLKIRLKVVRSPFVTIPVVPGNGRRKLFVWEQMSSSFVRKRRVEKALSFAVLNKFALSFDRTIWKTTGAFILFLVCATRTVELLIGGQSLRGTVLGACVVIVVISSLSEEQYYVSIHNTRSERA</sequence>
<name>A0A4Y2FQL1_ARAVE</name>
<gene>
    <name evidence="1" type="ORF">AVEN_112114_1</name>
</gene>
<evidence type="ECO:0000313" key="2">
    <source>
        <dbReference type="Proteomes" id="UP000499080"/>
    </source>
</evidence>